<accession>A0ABU9GLF3</accession>
<name>A0ABU9GLF3_9GAMM</name>
<dbReference type="Pfam" id="PF07417">
    <property type="entry name" value="Crl"/>
    <property type="match status" value="1"/>
</dbReference>
<organism evidence="5 6">
    <name type="scientific">Psychromonas aquatilis</name>
    <dbReference type="NCBI Taxonomy" id="2005072"/>
    <lineage>
        <taxon>Bacteria</taxon>
        <taxon>Pseudomonadati</taxon>
        <taxon>Pseudomonadota</taxon>
        <taxon>Gammaproteobacteria</taxon>
        <taxon>Alteromonadales</taxon>
        <taxon>Psychromonadaceae</taxon>
        <taxon>Psychromonas</taxon>
    </lineage>
</organism>
<dbReference type="EMBL" id="JBAKAZ010000002">
    <property type="protein sequence ID" value="MEL0628145.1"/>
    <property type="molecule type" value="Genomic_DNA"/>
</dbReference>
<proteinExistence type="predicted"/>
<keyword evidence="6" id="KW-1185">Reference proteome</keyword>
<dbReference type="RefSeq" id="WP_341596083.1">
    <property type="nucleotide sequence ID" value="NZ_JBAKAZ010000002.1"/>
</dbReference>
<dbReference type="NCBIfam" id="NF008217">
    <property type="entry name" value="PRK10984.1"/>
    <property type="match status" value="1"/>
</dbReference>
<keyword evidence="4" id="KW-0804">Transcription</keyword>
<sequence length="123" mass="14539">MPNHLIEEPLQGRLFKMFTDFGPYFRELKSDDKNFFFDCLEICVDATVEPEKRVFLGWWMVITRDNDKFTYQRFNGLFDINGDWTEAELDNKHLQQIDQSFNAVMKKLTAILEAETGYKLTAP</sequence>
<reference evidence="5 6" key="1">
    <citation type="submission" date="2024-02" db="EMBL/GenBank/DDBJ databases">
        <title>Bacteria isolated from the canopy kelp, Nereocystis luetkeana.</title>
        <authorList>
            <person name="Pfister C.A."/>
            <person name="Younker I.T."/>
            <person name="Light S.H."/>
        </authorList>
    </citation>
    <scope>NUCLEOTIDE SEQUENCE [LARGE SCALE GENOMIC DNA]</scope>
    <source>
        <strain evidence="5 6">TI.1.05</strain>
    </source>
</reference>
<keyword evidence="1" id="KW-0963">Cytoplasm</keyword>
<dbReference type="Proteomes" id="UP001369082">
    <property type="component" value="Unassembled WGS sequence"/>
</dbReference>
<evidence type="ECO:0000256" key="1">
    <source>
        <dbReference type="ARBA" id="ARBA00022490"/>
    </source>
</evidence>
<evidence type="ECO:0000256" key="4">
    <source>
        <dbReference type="ARBA" id="ARBA00023163"/>
    </source>
</evidence>
<gene>
    <name evidence="5" type="primary">crl</name>
    <name evidence="5" type="ORF">V6256_00875</name>
</gene>
<dbReference type="InterPro" id="IPR009986">
    <property type="entry name" value="Tscrpt_reg_Crl"/>
</dbReference>
<evidence type="ECO:0000256" key="2">
    <source>
        <dbReference type="ARBA" id="ARBA00023015"/>
    </source>
</evidence>
<keyword evidence="2" id="KW-0805">Transcription regulation</keyword>
<comment type="caution">
    <text evidence="5">The sequence shown here is derived from an EMBL/GenBank/DDBJ whole genome shotgun (WGS) entry which is preliminary data.</text>
</comment>
<dbReference type="Gene3D" id="3.30.310.230">
    <property type="entry name" value="Sigma factor-binding protein Crl monomer"/>
    <property type="match status" value="1"/>
</dbReference>
<keyword evidence="3" id="KW-0010">Activator</keyword>
<dbReference type="InterPro" id="IPR038208">
    <property type="entry name" value="Tscrpt_reg_Crl_sf"/>
</dbReference>
<evidence type="ECO:0000256" key="3">
    <source>
        <dbReference type="ARBA" id="ARBA00023159"/>
    </source>
</evidence>
<evidence type="ECO:0000313" key="6">
    <source>
        <dbReference type="Proteomes" id="UP001369082"/>
    </source>
</evidence>
<protein>
    <submittedName>
        <fullName evidence="5">Sigma factor-binding protein Crl</fullName>
    </submittedName>
</protein>
<evidence type="ECO:0000313" key="5">
    <source>
        <dbReference type="EMBL" id="MEL0628145.1"/>
    </source>
</evidence>